<sequence length="129" mass="14272">MGMNPSSLSYSDYFKSVQENLNIDENTIKNASPKARREFLNAAKVSSCALQKFKETSDLKTENEVIVANTKLKAAFNKLSNSQKKSGFFSKIGRIFSYMIGVGASQSEMQQGLDALKHVLIRDLSPKDG</sequence>
<organism evidence="1">
    <name type="scientific">Waddlia chondrophila 2032/99</name>
    <dbReference type="NCBI Taxonomy" id="765953"/>
    <lineage>
        <taxon>Bacteria</taxon>
        <taxon>Pseudomonadati</taxon>
        <taxon>Chlamydiota</taxon>
        <taxon>Chlamydiia</taxon>
        <taxon>Parachlamydiales</taxon>
        <taxon>Waddliaceae</taxon>
        <taxon>Waddlia</taxon>
    </lineage>
</organism>
<reference evidence="1" key="1">
    <citation type="submission" date="2011-05" db="EMBL/GenBank/DDBJ databases">
        <title>Unity in variety -- the pan-genome of the Chlamydiae.</title>
        <authorList>
            <person name="Collingro A."/>
            <person name="Tischler P."/>
            <person name="Weinmaier T."/>
            <person name="Penz T."/>
            <person name="Heinz E."/>
            <person name="Brunham R.C."/>
            <person name="Read T.D."/>
            <person name="Bavoil P.M."/>
            <person name="Sachse K."/>
            <person name="Kahane S."/>
            <person name="Friedman M.G."/>
            <person name="Rattei T."/>
            <person name="Myers G.S.A."/>
            <person name="Horn M."/>
        </authorList>
    </citation>
    <scope>NUCLEOTIDE SEQUENCE</scope>
    <source>
        <strain evidence="1">2032/99</strain>
    </source>
</reference>
<dbReference type="EMBL" id="FR872653">
    <property type="protein sequence ID" value="CCB91489.1"/>
    <property type="molecule type" value="Genomic_DNA"/>
</dbReference>
<evidence type="ECO:0000313" key="1">
    <source>
        <dbReference type="EMBL" id="CCB91489.1"/>
    </source>
</evidence>
<gene>
    <name evidence="1" type="ORF">WCH_AD02310</name>
</gene>
<accession>F8LDL0</accession>
<dbReference type="AlphaFoldDB" id="F8LDL0"/>
<proteinExistence type="predicted"/>
<name>F8LDL0_9BACT</name>
<protein>
    <submittedName>
        <fullName evidence="1">Uncharacterized protein</fullName>
    </submittedName>
</protein>